<dbReference type="EMBL" id="CP114040">
    <property type="protein sequence ID" value="WAS96714.1"/>
    <property type="molecule type" value="Genomic_DNA"/>
</dbReference>
<dbReference type="RefSeq" id="WP_269039078.1">
    <property type="nucleotide sequence ID" value="NZ_CP114040.1"/>
</dbReference>
<evidence type="ECO:0000256" key="1">
    <source>
        <dbReference type="SAM" id="SignalP"/>
    </source>
</evidence>
<feature type="chain" id="PRO_5047351794" evidence="1">
    <location>
        <begin position="26"/>
        <end position="174"/>
    </location>
</feature>
<name>A0ABY7HCI9_9BACT</name>
<protein>
    <submittedName>
        <fullName evidence="2">Uncharacterized protein</fullName>
    </submittedName>
</protein>
<gene>
    <name evidence="2" type="ORF">O0S08_11235</name>
</gene>
<keyword evidence="1" id="KW-0732">Signal</keyword>
<feature type="signal peptide" evidence="1">
    <location>
        <begin position="1"/>
        <end position="25"/>
    </location>
</feature>
<reference evidence="2" key="1">
    <citation type="submission" date="2022-11" db="EMBL/GenBank/DDBJ databases">
        <title>Minimal conservation of predation-associated metabolite biosynthetic gene clusters underscores biosynthetic potential of Myxococcota including descriptions for ten novel species: Archangium lansinium sp. nov., Myxococcus landrumus sp. nov., Nannocystis bai.</title>
        <authorList>
            <person name="Ahearne A."/>
            <person name="Stevens C."/>
            <person name="Dowd S."/>
        </authorList>
    </citation>
    <scope>NUCLEOTIDE SEQUENCE</scope>
    <source>
        <strain evidence="2">Fl3</strain>
    </source>
</reference>
<keyword evidence="3" id="KW-1185">Reference proteome</keyword>
<evidence type="ECO:0000313" key="3">
    <source>
        <dbReference type="Proteomes" id="UP001164459"/>
    </source>
</evidence>
<dbReference type="Proteomes" id="UP001164459">
    <property type="component" value="Chromosome"/>
</dbReference>
<proteinExistence type="predicted"/>
<accession>A0ABY7HCI9</accession>
<sequence>MRNKFFTIASALSLAGVIGTSVALAASVHFKGGKNAGPSFQDLGVTLEARGTLAGLGNEDLLITLEATGDPTATCTNPAGSTQPPGQNPAEVTLTGVQSIPASAIKNGNVSFDVTTAQPVSPIPGAPDCPNTKWTERILDISFTSAKITVEQPAGTIVLTANCTFDDGIATCTD</sequence>
<organism evidence="2 3">
    <name type="scientific">Nannocystis punicea</name>
    <dbReference type="NCBI Taxonomy" id="2995304"/>
    <lineage>
        <taxon>Bacteria</taxon>
        <taxon>Pseudomonadati</taxon>
        <taxon>Myxococcota</taxon>
        <taxon>Polyangia</taxon>
        <taxon>Nannocystales</taxon>
        <taxon>Nannocystaceae</taxon>
        <taxon>Nannocystis</taxon>
    </lineage>
</organism>
<evidence type="ECO:0000313" key="2">
    <source>
        <dbReference type="EMBL" id="WAS96714.1"/>
    </source>
</evidence>